<feature type="transmembrane region" description="Helical" evidence="1">
    <location>
        <begin position="91"/>
        <end position="108"/>
    </location>
</feature>
<reference evidence="2 3" key="1">
    <citation type="journal article" date="2014" name="PLoS Genet.">
        <title>The Genome of Spironucleus salmonicida Highlights a Fish Pathogen Adapted to Fluctuating Environments.</title>
        <authorList>
            <person name="Xu F."/>
            <person name="Jerlstrom-Hultqvist J."/>
            <person name="Einarsson E."/>
            <person name="Astvaldsson A."/>
            <person name="Svard S.G."/>
            <person name="Andersson J.O."/>
        </authorList>
    </citation>
    <scope>NUCLEOTIDE SEQUENCE</scope>
    <source>
        <strain evidence="3">ATCC 50377</strain>
    </source>
</reference>
<evidence type="ECO:0000313" key="2">
    <source>
        <dbReference type="EMBL" id="EST42592.1"/>
    </source>
</evidence>
<sequence length="543" mass="63310">MKNSIQEYDEQLQIALVRSSITPNNIITVINNCTNKTLTLNIPDLFTDNDQVNLKIQPMSAGFRYCYRNNNRKIVFQEAMKDDVRIRIKKIIITFFWLAFDYFAIITFDKIKIYNFLFPKSKKCCLFIHFKHNIHFAGSYQQHIIFQNYLIIKTDNDIIIIKCDESGVACLFQSQHRKQVLMKPKKQQAIILIEQNQPILKKLFIESIDKFLLMIEQNLQQRKHKEHILASATLESSKYEEMFMIDDFLISVNQEENKLYCIDLHDTTGVIPTKDKYKDEKHVFVVSLYEQTEDTQESSTAYDQSRFSGFLSNQTQTIVHNILGLTQQRLLSYMPSPVDTQQMIRLTKMLAFRSYHFVDPYLKSLMTFINTQRGDLSEVFDILVQCSFQRHILDHEGRKQMAPMVVLQPIYEQKAAPFDQFFTPLIRAVDQESCFVCRFHHHDYTLPRGFLVTLSQIVRLIAGVKALPYQRFCCIAFLQSLAAHSMWPNGNCYSLLTAFTDSEVRQLLAAGLLERSRVLVQALRLQRRLPGLGESIAAELRAE</sequence>
<evidence type="ECO:0000313" key="4">
    <source>
        <dbReference type="Proteomes" id="UP000018208"/>
    </source>
</evidence>
<organism evidence="2">
    <name type="scientific">Spironucleus salmonicida</name>
    <dbReference type="NCBI Taxonomy" id="348837"/>
    <lineage>
        <taxon>Eukaryota</taxon>
        <taxon>Metamonada</taxon>
        <taxon>Diplomonadida</taxon>
        <taxon>Hexamitidae</taxon>
        <taxon>Hexamitinae</taxon>
        <taxon>Spironucleus</taxon>
    </lineage>
</organism>
<dbReference type="EMBL" id="KI546159">
    <property type="protein sequence ID" value="EST42592.1"/>
    <property type="molecule type" value="Genomic_DNA"/>
</dbReference>
<proteinExistence type="predicted"/>
<dbReference type="AlphaFoldDB" id="V6LDN3"/>
<keyword evidence="4" id="KW-1185">Reference proteome</keyword>
<evidence type="ECO:0000313" key="3">
    <source>
        <dbReference type="EMBL" id="KAH0570063.1"/>
    </source>
</evidence>
<keyword evidence="1" id="KW-0472">Membrane</keyword>
<gene>
    <name evidence="2" type="ORF">SS50377_17911</name>
    <name evidence="3" type="ORF">SS50377_28038</name>
</gene>
<keyword evidence="1" id="KW-1133">Transmembrane helix</keyword>
<keyword evidence="1" id="KW-0812">Transmembrane</keyword>
<evidence type="ECO:0000256" key="1">
    <source>
        <dbReference type="SAM" id="Phobius"/>
    </source>
</evidence>
<dbReference type="EMBL" id="AUWU02000008">
    <property type="protein sequence ID" value="KAH0570063.1"/>
    <property type="molecule type" value="Genomic_DNA"/>
</dbReference>
<dbReference type="VEuPathDB" id="GiardiaDB:SS50377_28038"/>
<accession>V6LDN3</accession>
<protein>
    <submittedName>
        <fullName evidence="2">Uncharacterized protein</fullName>
    </submittedName>
</protein>
<reference evidence="3" key="2">
    <citation type="submission" date="2020-12" db="EMBL/GenBank/DDBJ databases">
        <title>New Spironucleus salmonicida genome in near-complete chromosomes.</title>
        <authorList>
            <person name="Xu F."/>
            <person name="Kurt Z."/>
            <person name="Jimenez-Gonzalez A."/>
            <person name="Astvaldsson A."/>
            <person name="Andersson J.O."/>
            <person name="Svard S.G."/>
        </authorList>
    </citation>
    <scope>NUCLEOTIDE SEQUENCE</scope>
    <source>
        <strain evidence="3">ATCC 50377</strain>
    </source>
</reference>
<dbReference type="Proteomes" id="UP000018208">
    <property type="component" value="Unassembled WGS sequence"/>
</dbReference>
<name>V6LDN3_9EUKA</name>